<evidence type="ECO:0000256" key="6">
    <source>
        <dbReference type="ARBA" id="ARBA00023136"/>
    </source>
</evidence>
<evidence type="ECO:0000256" key="8">
    <source>
        <dbReference type="SAM" id="Phobius"/>
    </source>
</evidence>
<keyword evidence="5 8" id="KW-1133">Transmembrane helix</keyword>
<keyword evidence="12" id="KW-1185">Reference proteome</keyword>
<evidence type="ECO:0000259" key="10">
    <source>
        <dbReference type="PROSITE" id="PS50929"/>
    </source>
</evidence>
<dbReference type="Pfam" id="PF00005">
    <property type="entry name" value="ABC_tran"/>
    <property type="match status" value="1"/>
</dbReference>
<keyword evidence="2 8" id="KW-0812">Transmembrane</keyword>
<feature type="transmembrane region" description="Helical" evidence="8">
    <location>
        <begin position="379"/>
        <end position="400"/>
    </location>
</feature>
<dbReference type="PROSITE" id="PS50893">
    <property type="entry name" value="ABC_TRANSPORTER_2"/>
    <property type="match status" value="1"/>
</dbReference>
<protein>
    <submittedName>
        <fullName evidence="11">Leptomycin B resistance protein pmd1</fullName>
    </submittedName>
</protein>
<dbReference type="GO" id="GO:0003677">
    <property type="term" value="F:DNA binding"/>
    <property type="evidence" value="ECO:0007669"/>
    <property type="project" value="InterPro"/>
</dbReference>
<dbReference type="InterPro" id="IPR017871">
    <property type="entry name" value="ABC_transporter-like_CS"/>
</dbReference>
<dbReference type="GO" id="GO:0005524">
    <property type="term" value="F:ATP binding"/>
    <property type="evidence" value="ECO:0007669"/>
    <property type="project" value="UniProtKB-KW"/>
</dbReference>
<evidence type="ECO:0000256" key="1">
    <source>
        <dbReference type="ARBA" id="ARBA00004141"/>
    </source>
</evidence>
<name>A0A5Q4BFB7_9PEZI</name>
<dbReference type="Proteomes" id="UP000326340">
    <property type="component" value="Unassembled WGS sequence"/>
</dbReference>
<comment type="caution">
    <text evidence="11">The sequence shown here is derived from an EMBL/GenBank/DDBJ whole genome shotgun (WGS) entry which is preliminary data.</text>
</comment>
<evidence type="ECO:0000313" key="11">
    <source>
        <dbReference type="EMBL" id="TQN65622.1"/>
    </source>
</evidence>
<dbReference type="InterPro" id="IPR007219">
    <property type="entry name" value="XnlR_reg_dom"/>
</dbReference>
<dbReference type="GO" id="GO:0016887">
    <property type="term" value="F:ATP hydrolysis activity"/>
    <property type="evidence" value="ECO:0007669"/>
    <property type="project" value="InterPro"/>
</dbReference>
<dbReference type="SMART" id="SM00382">
    <property type="entry name" value="AAA"/>
    <property type="match status" value="1"/>
</dbReference>
<dbReference type="InterPro" id="IPR039421">
    <property type="entry name" value="Type_1_exporter"/>
</dbReference>
<dbReference type="OrthoDB" id="6500128at2759"/>
<dbReference type="PROSITE" id="PS00211">
    <property type="entry name" value="ABC_TRANSPORTER_1"/>
    <property type="match status" value="1"/>
</dbReference>
<feature type="domain" description="ABC transmembrane type-1" evidence="10">
    <location>
        <begin position="382"/>
        <end position="517"/>
    </location>
</feature>
<keyword evidence="3" id="KW-0547">Nucleotide-binding</keyword>
<dbReference type="InterPro" id="IPR027417">
    <property type="entry name" value="P-loop_NTPase"/>
</dbReference>
<evidence type="ECO:0000256" key="7">
    <source>
        <dbReference type="ARBA" id="ARBA00023242"/>
    </source>
</evidence>
<dbReference type="InterPro" id="IPR011527">
    <property type="entry name" value="ABC1_TM_dom"/>
</dbReference>
<dbReference type="CDD" id="cd12148">
    <property type="entry name" value="fungal_TF_MHR"/>
    <property type="match status" value="1"/>
</dbReference>
<proteinExistence type="predicted"/>
<evidence type="ECO:0000313" key="12">
    <source>
        <dbReference type="Proteomes" id="UP000326340"/>
    </source>
</evidence>
<dbReference type="InterPro" id="IPR036640">
    <property type="entry name" value="ABC1_TM_sf"/>
</dbReference>
<dbReference type="Gene3D" id="1.20.1560.10">
    <property type="entry name" value="ABC transporter type 1, transmembrane domain"/>
    <property type="match status" value="1"/>
</dbReference>
<dbReference type="GO" id="GO:0008270">
    <property type="term" value="F:zinc ion binding"/>
    <property type="evidence" value="ECO:0007669"/>
    <property type="project" value="InterPro"/>
</dbReference>
<gene>
    <name evidence="11" type="primary">Pmd1-5</name>
    <name evidence="11" type="ORF">CSHISOI_09798</name>
</gene>
<reference evidence="11 12" key="1">
    <citation type="journal article" date="2019" name="Sci. Rep.">
        <title>Colletotrichum shisoi sp. nov., an anthracnose pathogen of Perilla frutescens in Japan: molecular phylogenetic, morphological and genomic evidence.</title>
        <authorList>
            <person name="Gan P."/>
            <person name="Tsushima A."/>
            <person name="Hiroyama R."/>
            <person name="Narusaka M."/>
            <person name="Takano Y."/>
            <person name="Narusaka Y."/>
            <person name="Kawaradani M."/>
            <person name="Damm U."/>
            <person name="Shirasu K."/>
        </authorList>
    </citation>
    <scope>NUCLEOTIDE SEQUENCE [LARGE SCALE GENOMIC DNA]</scope>
    <source>
        <strain evidence="11 12">PG-2018a</strain>
    </source>
</reference>
<feature type="non-terminal residue" evidence="11">
    <location>
        <position position="1"/>
    </location>
</feature>
<dbReference type="GO" id="GO:0090374">
    <property type="term" value="P:oligopeptide export from mitochondrion"/>
    <property type="evidence" value="ECO:0007669"/>
    <property type="project" value="TreeGrafter"/>
</dbReference>
<dbReference type="PANTHER" id="PTHR43394">
    <property type="entry name" value="ATP-DEPENDENT PERMEASE MDL1, MITOCHONDRIAL"/>
    <property type="match status" value="1"/>
</dbReference>
<evidence type="ECO:0000256" key="4">
    <source>
        <dbReference type="ARBA" id="ARBA00022840"/>
    </source>
</evidence>
<organism evidence="11 12">
    <name type="scientific">Colletotrichum shisoi</name>
    <dbReference type="NCBI Taxonomy" id="2078593"/>
    <lineage>
        <taxon>Eukaryota</taxon>
        <taxon>Fungi</taxon>
        <taxon>Dikarya</taxon>
        <taxon>Ascomycota</taxon>
        <taxon>Pezizomycotina</taxon>
        <taxon>Sordariomycetes</taxon>
        <taxon>Hypocreomycetidae</taxon>
        <taxon>Glomerellales</taxon>
        <taxon>Glomerellaceae</taxon>
        <taxon>Colletotrichum</taxon>
        <taxon>Colletotrichum destructivum species complex</taxon>
    </lineage>
</organism>
<dbReference type="SUPFAM" id="SSF52540">
    <property type="entry name" value="P-loop containing nucleoside triphosphate hydrolases"/>
    <property type="match status" value="1"/>
</dbReference>
<feature type="transmembrane region" description="Helical" evidence="8">
    <location>
        <begin position="420"/>
        <end position="439"/>
    </location>
</feature>
<evidence type="ECO:0000259" key="9">
    <source>
        <dbReference type="PROSITE" id="PS50893"/>
    </source>
</evidence>
<keyword evidence="7" id="KW-0539">Nucleus</keyword>
<dbReference type="PANTHER" id="PTHR43394:SF1">
    <property type="entry name" value="ATP-BINDING CASSETTE SUB-FAMILY B MEMBER 10, MITOCHONDRIAL"/>
    <property type="match status" value="1"/>
</dbReference>
<dbReference type="AlphaFoldDB" id="A0A5Q4BFB7"/>
<dbReference type="SUPFAM" id="SSF90123">
    <property type="entry name" value="ABC transporter transmembrane region"/>
    <property type="match status" value="1"/>
</dbReference>
<dbReference type="PROSITE" id="PS50929">
    <property type="entry name" value="ABC_TM1F"/>
    <property type="match status" value="1"/>
</dbReference>
<keyword evidence="4" id="KW-0067">ATP-binding</keyword>
<evidence type="ECO:0000256" key="3">
    <source>
        <dbReference type="ARBA" id="ARBA00022741"/>
    </source>
</evidence>
<feature type="non-terminal residue" evidence="11">
    <location>
        <position position="539"/>
    </location>
</feature>
<dbReference type="GO" id="GO:0015421">
    <property type="term" value="F:ABC-type oligopeptide transporter activity"/>
    <property type="evidence" value="ECO:0007669"/>
    <property type="project" value="TreeGrafter"/>
</dbReference>
<evidence type="ECO:0000256" key="5">
    <source>
        <dbReference type="ARBA" id="ARBA00022989"/>
    </source>
</evidence>
<accession>A0A5Q4BFB7</accession>
<dbReference type="GO" id="GO:0006351">
    <property type="term" value="P:DNA-templated transcription"/>
    <property type="evidence" value="ECO:0007669"/>
    <property type="project" value="InterPro"/>
</dbReference>
<feature type="domain" description="ABC transporter" evidence="9">
    <location>
        <begin position="90"/>
        <end position="303"/>
    </location>
</feature>
<sequence>NSDDARCRKFLFWTNYFLDKCLSLRLGRASTIPDWDITTHRPSTADTHKEAVVVYSPEAIAQPDHARQSRAQLLVNDLRMLGQAMKETEVQLQNVSFSYLTRPDATVLDNFSLRVPAGKVTALVGPSGSGKSIVIGLFERWYNPTAGTEPVLFNGTILGNISNGLVGTTWETAMPEKQRRRVEDAAKLAFAHDFITSLPQGYDTRIGERGGLLSGGQKQRIAIARSLTSEPQVLRLDPHAEDVVHEALNRASQNRTTIVIAHKLATIRNADHIVVMSSGRIAEQGRHDDLIAMNGICHNLVKAQDLSPAETQQTAQRLLEKESTLDDISGVAHSLVKNKPTEERHLASLKNREDFTLFKQSGLISTVMELMGCTPELRFWYLLALISCIIGAALLPAQALLLGNILDVFSPPDVVSRGNFISLMFVVIAFGCLIGYFLLGWSSNMIAQVGDPILVHVQEIADDNETLGRKMRRELLDSVLRQDLRFFDRLENTIGTLTSRLDSYPQAVFEFMGLRLHAPHQKAGRDPVGRGDKRTGYRV</sequence>
<dbReference type="Pfam" id="PF04082">
    <property type="entry name" value="Fungal_trans"/>
    <property type="match status" value="1"/>
</dbReference>
<evidence type="ECO:0000256" key="2">
    <source>
        <dbReference type="ARBA" id="ARBA00022692"/>
    </source>
</evidence>
<comment type="subcellular location">
    <subcellularLocation>
        <location evidence="1">Membrane</location>
        <topology evidence="1">Multi-pass membrane protein</topology>
    </subcellularLocation>
</comment>
<keyword evidence="6 8" id="KW-0472">Membrane</keyword>
<dbReference type="InterPro" id="IPR003593">
    <property type="entry name" value="AAA+_ATPase"/>
</dbReference>
<dbReference type="InterPro" id="IPR003439">
    <property type="entry name" value="ABC_transporter-like_ATP-bd"/>
</dbReference>
<dbReference type="Pfam" id="PF00664">
    <property type="entry name" value="ABC_membrane"/>
    <property type="match status" value="1"/>
</dbReference>
<dbReference type="EMBL" id="PUHP01001529">
    <property type="protein sequence ID" value="TQN65622.1"/>
    <property type="molecule type" value="Genomic_DNA"/>
</dbReference>
<dbReference type="Gene3D" id="3.40.50.300">
    <property type="entry name" value="P-loop containing nucleotide triphosphate hydrolases"/>
    <property type="match status" value="1"/>
</dbReference>
<dbReference type="GO" id="GO:0005743">
    <property type="term" value="C:mitochondrial inner membrane"/>
    <property type="evidence" value="ECO:0007669"/>
    <property type="project" value="TreeGrafter"/>
</dbReference>